<dbReference type="PANTHER" id="PTHR13847:SF279">
    <property type="entry name" value="FAD DEPENDENT OXIDOREDUCTASE DOMAIN-CONTAINING PROTEIN-RELATED"/>
    <property type="match status" value="1"/>
</dbReference>
<organism evidence="2 3">
    <name type="scientific">Cladobotryum mycophilum</name>
    <dbReference type="NCBI Taxonomy" id="491253"/>
    <lineage>
        <taxon>Eukaryota</taxon>
        <taxon>Fungi</taxon>
        <taxon>Dikarya</taxon>
        <taxon>Ascomycota</taxon>
        <taxon>Pezizomycotina</taxon>
        <taxon>Sordariomycetes</taxon>
        <taxon>Hypocreomycetidae</taxon>
        <taxon>Hypocreales</taxon>
        <taxon>Hypocreaceae</taxon>
        <taxon>Cladobotryum</taxon>
    </lineage>
</organism>
<evidence type="ECO:0000313" key="3">
    <source>
        <dbReference type="Proteomes" id="UP001338125"/>
    </source>
</evidence>
<comment type="caution">
    <text evidence="2">The sequence shown here is derived from an EMBL/GenBank/DDBJ whole genome shotgun (WGS) entry which is preliminary data.</text>
</comment>
<dbReference type="InterPro" id="IPR036188">
    <property type="entry name" value="FAD/NAD-bd_sf"/>
</dbReference>
<keyword evidence="3" id="KW-1185">Reference proteome</keyword>
<evidence type="ECO:0000259" key="1">
    <source>
        <dbReference type="Pfam" id="PF01266"/>
    </source>
</evidence>
<name>A0ABR0SJB6_9HYPO</name>
<accession>A0ABR0SJB6</accession>
<dbReference type="PANTHER" id="PTHR13847">
    <property type="entry name" value="SARCOSINE DEHYDROGENASE-RELATED"/>
    <property type="match status" value="1"/>
</dbReference>
<proteinExistence type="predicted"/>
<protein>
    <submittedName>
        <fullName evidence="2">Oxidoreductase OrdL-like protein</fullName>
    </submittedName>
</protein>
<dbReference type="SUPFAM" id="SSF51905">
    <property type="entry name" value="FAD/NAD(P)-binding domain"/>
    <property type="match status" value="1"/>
</dbReference>
<dbReference type="Gene3D" id="3.30.9.10">
    <property type="entry name" value="D-Amino Acid Oxidase, subunit A, domain 2"/>
    <property type="match status" value="1"/>
</dbReference>
<dbReference type="InterPro" id="IPR006076">
    <property type="entry name" value="FAD-dep_OxRdtase"/>
</dbReference>
<feature type="domain" description="FAD dependent oxidoreductase" evidence="1">
    <location>
        <begin position="42"/>
        <end position="428"/>
    </location>
</feature>
<reference evidence="2 3" key="1">
    <citation type="submission" date="2024-01" db="EMBL/GenBank/DDBJ databases">
        <title>Complete genome of Cladobotryum mycophilum ATHUM6906.</title>
        <authorList>
            <person name="Christinaki A.C."/>
            <person name="Myridakis A.I."/>
            <person name="Kouvelis V.N."/>
        </authorList>
    </citation>
    <scope>NUCLEOTIDE SEQUENCE [LARGE SCALE GENOMIC DNA]</scope>
    <source>
        <strain evidence="2 3">ATHUM6906</strain>
    </source>
</reference>
<gene>
    <name evidence="2" type="ORF">PT974_05246</name>
</gene>
<dbReference type="Pfam" id="PF01266">
    <property type="entry name" value="DAO"/>
    <property type="match status" value="1"/>
</dbReference>
<dbReference type="Proteomes" id="UP001338125">
    <property type="component" value="Unassembled WGS sequence"/>
</dbReference>
<dbReference type="Gene3D" id="3.50.50.60">
    <property type="entry name" value="FAD/NAD(P)-binding domain"/>
    <property type="match status" value="1"/>
</dbReference>
<sequence length="463" mass="50761">MERIETTSTRLPVQNATKSFWRRVPHKLDNHQSVEKLPAHCDVIIIGSGYAGVATAYHLLKSAPATNVVMLEAREVCSGATGRNGGHLRPDYTSLSARFCERYGSEAASAVVRFEKAHIGAIKQLIEEEGIDCDFAETKSFDVFTTVEEAAAARAKYDMLCAQPTFTSLMADVEFYEGDNAPERTGVTDAKAYFSVPAAHLWPYKLITALLSRAIELGLCLKTKTPVLSIKQDVISKPDSKVIHRITTPNGEITANTIIMATNAYTSALLPEYAAAIVPCKGLVCHISHGEDATLPPLKTSSFCLRLNHGRLPAYNYLIQRTDGTIVVGGAHHTYKPDTGSWYGNVDDSTLIKPARDYYDDFMNRTFSGWEDVKANIDCSWTGIMAYSADSLPHVGPVPDREGVFILAGFNGHGMPVIYLAAKSVAEMICEEKTYEQTGLPPPYLSSPERLNPRFDDILGTKV</sequence>
<dbReference type="EMBL" id="JAVFKD010000012">
    <property type="protein sequence ID" value="KAK5991860.1"/>
    <property type="molecule type" value="Genomic_DNA"/>
</dbReference>
<evidence type="ECO:0000313" key="2">
    <source>
        <dbReference type="EMBL" id="KAK5991860.1"/>
    </source>
</evidence>